<name>A0ABX2EAB7_9BURK</name>
<gene>
    <name evidence="1" type="ORF">HLB44_00440</name>
</gene>
<accession>A0ABX2EAB7</accession>
<evidence type="ECO:0000313" key="1">
    <source>
        <dbReference type="EMBL" id="NRF65441.1"/>
    </source>
</evidence>
<dbReference type="Proteomes" id="UP000737171">
    <property type="component" value="Unassembled WGS sequence"/>
</dbReference>
<dbReference type="EMBL" id="JABRWJ010000001">
    <property type="protein sequence ID" value="NRF65441.1"/>
    <property type="molecule type" value="Genomic_DNA"/>
</dbReference>
<reference evidence="1 2" key="1">
    <citation type="submission" date="2020-05" db="EMBL/GenBank/DDBJ databases">
        <title>Aquincola sp. isolate from soil.</title>
        <authorList>
            <person name="Han J."/>
            <person name="Kim D.-U."/>
        </authorList>
    </citation>
    <scope>NUCLEOTIDE SEQUENCE [LARGE SCALE GENOMIC DNA]</scope>
    <source>
        <strain evidence="1 2">S2</strain>
    </source>
</reference>
<evidence type="ECO:0008006" key="3">
    <source>
        <dbReference type="Google" id="ProtNLM"/>
    </source>
</evidence>
<evidence type="ECO:0000313" key="2">
    <source>
        <dbReference type="Proteomes" id="UP000737171"/>
    </source>
</evidence>
<comment type="caution">
    <text evidence="1">The sequence shown here is derived from an EMBL/GenBank/DDBJ whole genome shotgun (WGS) entry which is preliminary data.</text>
</comment>
<keyword evidence="2" id="KW-1185">Reference proteome</keyword>
<dbReference type="RefSeq" id="WP_173119490.1">
    <property type="nucleotide sequence ID" value="NZ_JABRWJ010000001.1"/>
</dbReference>
<proteinExistence type="predicted"/>
<sequence length="133" mass="14182">MKHTVIGLFDRSADARSAAEVLKGRGFDASAVNVAQDGESPDAEAIPPAAEIESGPLTGLLHRVSALFGVEDPHIAHYEEAVRRGGSIVRIDASDEVQAAAARDTLLELGAVNIDDRVEEWQRAGWRKPEAGD</sequence>
<organism evidence="1 2">
    <name type="scientific">Pseudaquabacterium terrae</name>
    <dbReference type="NCBI Taxonomy" id="2732868"/>
    <lineage>
        <taxon>Bacteria</taxon>
        <taxon>Pseudomonadati</taxon>
        <taxon>Pseudomonadota</taxon>
        <taxon>Betaproteobacteria</taxon>
        <taxon>Burkholderiales</taxon>
        <taxon>Sphaerotilaceae</taxon>
        <taxon>Pseudaquabacterium</taxon>
    </lineage>
</organism>
<protein>
    <recommendedName>
        <fullName evidence="3">Heat induced stress protein YflT</fullName>
    </recommendedName>
</protein>